<keyword evidence="3" id="KW-1003">Cell membrane</keyword>
<proteinExistence type="predicted"/>
<gene>
    <name evidence="8" type="ordered locus">NFA_27690</name>
</gene>
<name>Q5YW25_NOCFA</name>
<feature type="transmembrane region" description="Helical" evidence="7">
    <location>
        <begin position="178"/>
        <end position="198"/>
    </location>
</feature>
<dbReference type="CDD" id="cd06173">
    <property type="entry name" value="MFS_MefA_like"/>
    <property type="match status" value="1"/>
</dbReference>
<keyword evidence="6 7" id="KW-0472">Membrane</keyword>
<dbReference type="InterPro" id="IPR011701">
    <property type="entry name" value="MFS"/>
</dbReference>
<protein>
    <submittedName>
        <fullName evidence="8">Putative transporter</fullName>
    </submittedName>
</protein>
<keyword evidence="2" id="KW-0813">Transport</keyword>
<dbReference type="HOGENOM" id="CLU_034180_7_1_11"/>
<dbReference type="AlphaFoldDB" id="Q5YW25"/>
<reference evidence="8 9" key="1">
    <citation type="journal article" date="2004" name="Proc. Natl. Acad. Sci. U.S.A.">
        <title>The complete genomic sequence of Nocardia farcinica IFM 10152.</title>
        <authorList>
            <person name="Ishikawa J."/>
            <person name="Yamashita A."/>
            <person name="Mikami Y."/>
            <person name="Hoshino Y."/>
            <person name="Kurita H."/>
            <person name="Hotta K."/>
            <person name="Shiba T."/>
            <person name="Hattori M."/>
        </authorList>
    </citation>
    <scope>NUCLEOTIDE SEQUENCE [LARGE SCALE GENOMIC DNA]</scope>
    <source>
        <strain evidence="8 9">IFM 10152</strain>
    </source>
</reference>
<accession>Q5YW25</accession>
<dbReference type="Pfam" id="PF07690">
    <property type="entry name" value="MFS_1"/>
    <property type="match status" value="1"/>
</dbReference>
<dbReference type="GO" id="GO:0022857">
    <property type="term" value="F:transmembrane transporter activity"/>
    <property type="evidence" value="ECO:0007669"/>
    <property type="project" value="InterPro"/>
</dbReference>
<dbReference type="SUPFAM" id="SSF103473">
    <property type="entry name" value="MFS general substrate transporter"/>
    <property type="match status" value="1"/>
</dbReference>
<evidence type="ECO:0000256" key="1">
    <source>
        <dbReference type="ARBA" id="ARBA00004429"/>
    </source>
</evidence>
<dbReference type="Proteomes" id="UP000006820">
    <property type="component" value="Chromosome"/>
</dbReference>
<feature type="transmembrane region" description="Helical" evidence="7">
    <location>
        <begin position="286"/>
        <end position="307"/>
    </location>
</feature>
<evidence type="ECO:0000313" key="8">
    <source>
        <dbReference type="EMBL" id="BAD57616.1"/>
    </source>
</evidence>
<dbReference type="EMBL" id="AP006618">
    <property type="protein sequence ID" value="BAD57616.1"/>
    <property type="molecule type" value="Genomic_DNA"/>
</dbReference>
<dbReference type="KEGG" id="nfa:NFA_27690"/>
<dbReference type="Gene3D" id="1.20.1250.20">
    <property type="entry name" value="MFS general substrate transporter like domains"/>
    <property type="match status" value="1"/>
</dbReference>
<dbReference type="RefSeq" id="WP_011209301.1">
    <property type="nucleotide sequence ID" value="NC_006361.1"/>
</dbReference>
<comment type="subcellular location">
    <subcellularLocation>
        <location evidence="1">Cell inner membrane</location>
        <topology evidence="1">Multi-pass membrane protein</topology>
    </subcellularLocation>
</comment>
<evidence type="ECO:0000313" key="9">
    <source>
        <dbReference type="Proteomes" id="UP000006820"/>
    </source>
</evidence>
<keyword evidence="4 7" id="KW-0812">Transmembrane</keyword>
<dbReference type="GO" id="GO:0005886">
    <property type="term" value="C:plasma membrane"/>
    <property type="evidence" value="ECO:0007669"/>
    <property type="project" value="UniProtKB-SubCell"/>
</dbReference>
<keyword evidence="9" id="KW-1185">Reference proteome</keyword>
<feature type="transmembrane region" description="Helical" evidence="7">
    <location>
        <begin position="219"/>
        <end position="239"/>
    </location>
</feature>
<organism evidence="8 9">
    <name type="scientific">Nocardia farcinica (strain IFM 10152)</name>
    <dbReference type="NCBI Taxonomy" id="247156"/>
    <lineage>
        <taxon>Bacteria</taxon>
        <taxon>Bacillati</taxon>
        <taxon>Actinomycetota</taxon>
        <taxon>Actinomycetes</taxon>
        <taxon>Mycobacteriales</taxon>
        <taxon>Nocardiaceae</taxon>
        <taxon>Nocardia</taxon>
    </lineage>
</organism>
<dbReference type="GeneID" id="61133504"/>
<evidence type="ECO:0000256" key="6">
    <source>
        <dbReference type="ARBA" id="ARBA00023136"/>
    </source>
</evidence>
<dbReference type="InterPro" id="IPR036259">
    <property type="entry name" value="MFS_trans_sf"/>
</dbReference>
<sequence length="415" mass="42402">MGGGSVRHVLAHPVFRRLFAAQAVALAGTGLLTVALGLLAYDLAGSAAGAVLGTALAIKMAAYVGVAPVITALIERLPRRTILVAADTVRATVALLLPAVDEVWQIYALIVVLQAASATFTPTFQAIIPAVLPDERDYTRALSLSRLAYDLEALLSPLLAAAVLTVAGYHWLFLGTVGGFAVSALLVTTTPLPAAACVRPQPLTSRVLAGARILTTRPVLRGLLAMNMTVAAGTALVLVDTVVYVRDVLGGTDVGVALATGCFGAGSMTAALLVPRLLRTCTDRTLMLTGAALVPIALTVTAGWLAIGARPGLGWGVLGGCWFVLGAGTALVNTPAARLLRAQAGESELPAVFSAQFSLSHACFLLTYPIAGWLGVRAGHAVPAGLLAVLATLATSTAARLWPAGPPIGAVPARR</sequence>
<feature type="transmembrane region" description="Helical" evidence="7">
    <location>
        <begin position="153"/>
        <end position="172"/>
    </location>
</feature>
<evidence type="ECO:0000256" key="5">
    <source>
        <dbReference type="ARBA" id="ARBA00022989"/>
    </source>
</evidence>
<dbReference type="PANTHER" id="PTHR23513:SF9">
    <property type="entry name" value="ENTEROBACTIN EXPORTER ENTS"/>
    <property type="match status" value="1"/>
</dbReference>
<feature type="transmembrane region" description="Helical" evidence="7">
    <location>
        <begin position="313"/>
        <end position="332"/>
    </location>
</feature>
<dbReference type="PANTHER" id="PTHR23513">
    <property type="entry name" value="INTEGRAL MEMBRANE EFFLUX PROTEIN-RELATED"/>
    <property type="match status" value="1"/>
</dbReference>
<evidence type="ECO:0000256" key="3">
    <source>
        <dbReference type="ARBA" id="ARBA00022475"/>
    </source>
</evidence>
<dbReference type="STRING" id="247156.NFA_27690"/>
<dbReference type="eggNOG" id="COG2814">
    <property type="taxonomic scope" value="Bacteria"/>
</dbReference>
<feature type="transmembrane region" description="Helical" evidence="7">
    <location>
        <begin position="20"/>
        <end position="41"/>
    </location>
</feature>
<dbReference type="OrthoDB" id="4368225at2"/>
<feature type="transmembrane region" description="Helical" evidence="7">
    <location>
        <begin position="254"/>
        <end position="274"/>
    </location>
</feature>
<evidence type="ECO:0000256" key="2">
    <source>
        <dbReference type="ARBA" id="ARBA00022448"/>
    </source>
</evidence>
<feature type="transmembrane region" description="Helical" evidence="7">
    <location>
        <begin position="47"/>
        <end position="74"/>
    </location>
</feature>
<evidence type="ECO:0000256" key="4">
    <source>
        <dbReference type="ARBA" id="ARBA00022692"/>
    </source>
</evidence>
<keyword evidence="5 7" id="KW-1133">Transmembrane helix</keyword>
<evidence type="ECO:0000256" key="7">
    <source>
        <dbReference type="SAM" id="Phobius"/>
    </source>
</evidence>